<dbReference type="PANTHER" id="PTHR47549">
    <property type="entry name" value="GOLGI APPARATUS MEMBRANE PROTEIN TVP38-RELATED"/>
    <property type="match status" value="1"/>
</dbReference>
<evidence type="ECO:0000256" key="4">
    <source>
        <dbReference type="ARBA" id="ARBA00013533"/>
    </source>
</evidence>
<dbReference type="GO" id="GO:0000022">
    <property type="term" value="P:mitotic spindle elongation"/>
    <property type="evidence" value="ECO:0007669"/>
    <property type="project" value="TreeGrafter"/>
</dbReference>
<feature type="transmembrane region" description="Helical" evidence="11">
    <location>
        <begin position="181"/>
        <end position="201"/>
    </location>
</feature>
<gene>
    <name evidence="13" type="ORF">ESCO_000794</name>
</gene>
<evidence type="ECO:0000256" key="11">
    <source>
        <dbReference type="SAM" id="Phobius"/>
    </source>
</evidence>
<keyword evidence="6 11" id="KW-0812">Transmembrane</keyword>
<comment type="subcellular location">
    <subcellularLocation>
        <location evidence="2">Golgi apparatus membrane</location>
        <topology evidence="2">Multi-pass membrane protein</topology>
    </subcellularLocation>
</comment>
<comment type="function">
    <text evidence="1">Golgi membrane protein involved in vesicular trafficking and spindle migration.</text>
</comment>
<comment type="caution">
    <text evidence="13">The sequence shown here is derived from an EMBL/GenBank/DDBJ whole genome shotgun (WGS) entry which is preliminary data.</text>
</comment>
<protein>
    <recommendedName>
        <fullName evidence="4">Golgi apparatus membrane protein TVP38</fullName>
    </recommendedName>
    <alternativeName>
        <fullName evidence="5">Golgi apparatus membrane protein tvp38</fullName>
    </alternativeName>
</protein>
<evidence type="ECO:0000256" key="1">
    <source>
        <dbReference type="ARBA" id="ARBA00002978"/>
    </source>
</evidence>
<evidence type="ECO:0000256" key="2">
    <source>
        <dbReference type="ARBA" id="ARBA00004653"/>
    </source>
</evidence>
<evidence type="ECO:0000256" key="9">
    <source>
        <dbReference type="ARBA" id="ARBA00023136"/>
    </source>
</evidence>
<dbReference type="Proteomes" id="UP000053831">
    <property type="component" value="Unassembled WGS sequence"/>
</dbReference>
<evidence type="ECO:0000256" key="3">
    <source>
        <dbReference type="ARBA" id="ARBA00008640"/>
    </source>
</evidence>
<accession>A0A0M8MT31</accession>
<proteinExistence type="inferred from homology"/>
<evidence type="ECO:0000313" key="13">
    <source>
        <dbReference type="EMBL" id="KOS18826.1"/>
    </source>
</evidence>
<dbReference type="Pfam" id="PF09335">
    <property type="entry name" value="VTT_dom"/>
    <property type="match status" value="1"/>
</dbReference>
<feature type="domain" description="VTT" evidence="12">
    <location>
        <begin position="167"/>
        <end position="282"/>
    </location>
</feature>
<evidence type="ECO:0000256" key="5">
    <source>
        <dbReference type="ARBA" id="ARBA00020673"/>
    </source>
</evidence>
<feature type="region of interest" description="Disordered" evidence="10">
    <location>
        <begin position="390"/>
        <end position="415"/>
    </location>
</feature>
<keyword evidence="14" id="KW-1185">Reference proteome</keyword>
<evidence type="ECO:0000313" key="14">
    <source>
        <dbReference type="Proteomes" id="UP000053831"/>
    </source>
</evidence>
<dbReference type="STRING" id="150374.A0A0M8MT31"/>
<dbReference type="PANTHER" id="PTHR47549:SF1">
    <property type="entry name" value="GOLGI APPARATUS MEMBRANE PROTEIN TVP38"/>
    <property type="match status" value="1"/>
</dbReference>
<dbReference type="OrthoDB" id="166803at2759"/>
<evidence type="ECO:0000256" key="8">
    <source>
        <dbReference type="ARBA" id="ARBA00023034"/>
    </source>
</evidence>
<dbReference type="InterPro" id="IPR051076">
    <property type="entry name" value="Golgi_membrane_TVP38/TMEM64"/>
</dbReference>
<evidence type="ECO:0000256" key="10">
    <source>
        <dbReference type="SAM" id="MobiDB-lite"/>
    </source>
</evidence>
<sequence>MRLGSPPSASPFSSSDSSSPAPATTTTTTTPRFPNPSSRRRDSTSRLSSAPSRPHSSTAGLRLGGGGGGGWWSSGPQAALRGTHDALLHWSRRALAVYDDLTPPQRAAACAAGLVLAALAVLALLYTEAFFAWLATVSSSWRALRLGWLINVLLIAATSFPPIIGYSTANTIAGFVYGFPNAWPIAAGASVAGSLLAFLACRTVLSAHVHRFVGDDHRFVALGQVLRQDGLLYLTAIRFCPLPFSLSNGFLATIPSITPTAFALSTAISTPKLLIHVFIGSQMAVLAEKGDKMPLRDRLVNYASMAVFGSLGALVGYIIYRRTFARAAELARDALAADARAEAGEQGAYGAYGFEYDDQHAHAHAHAEDAALMDPEDAADIMGDDDVSLWNTQMSDDADDYDGGGHSRGSRNGKK</sequence>
<dbReference type="GO" id="GO:0000139">
    <property type="term" value="C:Golgi membrane"/>
    <property type="evidence" value="ECO:0007669"/>
    <property type="project" value="UniProtKB-SubCell"/>
</dbReference>
<dbReference type="AlphaFoldDB" id="A0A0M8MT31"/>
<feature type="transmembrane region" description="Helical" evidence="11">
    <location>
        <begin position="299"/>
        <end position="320"/>
    </location>
</feature>
<reference evidence="13 14" key="1">
    <citation type="submission" date="2015-07" db="EMBL/GenBank/DDBJ databases">
        <title>The genome of the fungus Escovopsis weberi, a specialized disease agent of ant agriculture.</title>
        <authorList>
            <person name="de Man T.J."/>
            <person name="Stajich J.E."/>
            <person name="Kubicek C.P."/>
            <person name="Chenthamara K."/>
            <person name="Atanasova L."/>
            <person name="Druzhinina I.S."/>
            <person name="Birnbaum S."/>
            <person name="Barribeau S.M."/>
            <person name="Teiling C."/>
            <person name="Suen G."/>
            <person name="Currie C."/>
            <person name="Gerardo N.M."/>
        </authorList>
    </citation>
    <scope>NUCLEOTIDE SEQUENCE [LARGE SCALE GENOMIC DNA]</scope>
</reference>
<comment type="similarity">
    <text evidence="3">Belongs to the TVP38/TMEM64 family.</text>
</comment>
<organism evidence="13 14">
    <name type="scientific">Escovopsis weberi</name>
    <dbReference type="NCBI Taxonomy" id="150374"/>
    <lineage>
        <taxon>Eukaryota</taxon>
        <taxon>Fungi</taxon>
        <taxon>Dikarya</taxon>
        <taxon>Ascomycota</taxon>
        <taxon>Pezizomycotina</taxon>
        <taxon>Sordariomycetes</taxon>
        <taxon>Hypocreomycetidae</taxon>
        <taxon>Hypocreales</taxon>
        <taxon>Hypocreaceae</taxon>
        <taxon>Escovopsis</taxon>
    </lineage>
</organism>
<keyword evidence="8" id="KW-0333">Golgi apparatus</keyword>
<evidence type="ECO:0000259" key="12">
    <source>
        <dbReference type="Pfam" id="PF09335"/>
    </source>
</evidence>
<feature type="transmembrane region" description="Helical" evidence="11">
    <location>
        <begin position="146"/>
        <end position="169"/>
    </location>
</feature>
<feature type="compositionally biased region" description="Polar residues" evidence="10">
    <location>
        <begin position="50"/>
        <end position="59"/>
    </location>
</feature>
<evidence type="ECO:0000256" key="7">
    <source>
        <dbReference type="ARBA" id="ARBA00022989"/>
    </source>
</evidence>
<dbReference type="GO" id="GO:0016192">
    <property type="term" value="P:vesicle-mediated transport"/>
    <property type="evidence" value="ECO:0007669"/>
    <property type="project" value="TreeGrafter"/>
</dbReference>
<dbReference type="EMBL" id="LGSR01000020">
    <property type="protein sequence ID" value="KOS18826.1"/>
    <property type="molecule type" value="Genomic_DNA"/>
</dbReference>
<keyword evidence="9 11" id="KW-0472">Membrane</keyword>
<dbReference type="InterPro" id="IPR032816">
    <property type="entry name" value="VTT_dom"/>
</dbReference>
<feature type="region of interest" description="Disordered" evidence="10">
    <location>
        <begin position="1"/>
        <end position="60"/>
    </location>
</feature>
<name>A0A0M8MT31_ESCWE</name>
<evidence type="ECO:0000256" key="6">
    <source>
        <dbReference type="ARBA" id="ARBA00022692"/>
    </source>
</evidence>
<feature type="transmembrane region" description="Helical" evidence="11">
    <location>
        <begin position="111"/>
        <end position="134"/>
    </location>
</feature>
<feature type="compositionally biased region" description="Low complexity" evidence="10">
    <location>
        <begin position="1"/>
        <end position="37"/>
    </location>
</feature>
<keyword evidence="7 11" id="KW-1133">Transmembrane helix</keyword>